<feature type="compositionally biased region" description="Polar residues" evidence="1">
    <location>
        <begin position="429"/>
        <end position="439"/>
    </location>
</feature>
<dbReference type="AlphaFoldDB" id="A0A9P6UW37"/>
<feature type="region of interest" description="Disordered" evidence="1">
    <location>
        <begin position="253"/>
        <end position="351"/>
    </location>
</feature>
<comment type="caution">
    <text evidence="2">The sequence shown here is derived from an EMBL/GenBank/DDBJ whole genome shotgun (WGS) entry which is preliminary data.</text>
</comment>
<feature type="compositionally biased region" description="Polar residues" evidence="1">
    <location>
        <begin position="295"/>
        <end position="317"/>
    </location>
</feature>
<feature type="compositionally biased region" description="Low complexity" evidence="1">
    <location>
        <begin position="377"/>
        <end position="390"/>
    </location>
</feature>
<feature type="region of interest" description="Disordered" evidence="1">
    <location>
        <begin position="1"/>
        <end position="120"/>
    </location>
</feature>
<evidence type="ECO:0000313" key="2">
    <source>
        <dbReference type="EMBL" id="KAG0322264.1"/>
    </source>
</evidence>
<dbReference type="OrthoDB" id="2444812at2759"/>
<organism evidence="2 3">
    <name type="scientific">Dissophora globulifera</name>
    <dbReference type="NCBI Taxonomy" id="979702"/>
    <lineage>
        <taxon>Eukaryota</taxon>
        <taxon>Fungi</taxon>
        <taxon>Fungi incertae sedis</taxon>
        <taxon>Mucoromycota</taxon>
        <taxon>Mortierellomycotina</taxon>
        <taxon>Mortierellomycetes</taxon>
        <taxon>Mortierellales</taxon>
        <taxon>Mortierellaceae</taxon>
        <taxon>Dissophora</taxon>
    </lineage>
</organism>
<proteinExistence type="predicted"/>
<protein>
    <submittedName>
        <fullName evidence="2">Uncharacterized protein</fullName>
    </submittedName>
</protein>
<gene>
    <name evidence="2" type="ORF">BGZ99_003417</name>
</gene>
<feature type="compositionally biased region" description="Pro residues" evidence="1">
    <location>
        <begin position="81"/>
        <end position="107"/>
    </location>
</feature>
<reference evidence="2" key="1">
    <citation type="journal article" date="2020" name="Fungal Divers.">
        <title>Resolving the Mortierellaceae phylogeny through synthesis of multi-gene phylogenetics and phylogenomics.</title>
        <authorList>
            <person name="Vandepol N."/>
            <person name="Liber J."/>
            <person name="Desiro A."/>
            <person name="Na H."/>
            <person name="Kennedy M."/>
            <person name="Barry K."/>
            <person name="Grigoriev I.V."/>
            <person name="Miller A.N."/>
            <person name="O'Donnell K."/>
            <person name="Stajich J.E."/>
            <person name="Bonito G."/>
        </authorList>
    </citation>
    <scope>NUCLEOTIDE SEQUENCE</scope>
    <source>
        <strain evidence="2">REB-010B</strain>
    </source>
</reference>
<keyword evidence="3" id="KW-1185">Reference proteome</keyword>
<accession>A0A9P6UW37</accession>
<evidence type="ECO:0000256" key="1">
    <source>
        <dbReference type="SAM" id="MobiDB-lite"/>
    </source>
</evidence>
<name>A0A9P6UW37_9FUNG</name>
<dbReference type="EMBL" id="JAAAIP010000216">
    <property type="protein sequence ID" value="KAG0322264.1"/>
    <property type="molecule type" value="Genomic_DNA"/>
</dbReference>
<feature type="compositionally biased region" description="Basic and acidic residues" evidence="1">
    <location>
        <begin position="15"/>
        <end position="24"/>
    </location>
</feature>
<dbReference type="Proteomes" id="UP000738325">
    <property type="component" value="Unassembled WGS sequence"/>
</dbReference>
<evidence type="ECO:0000313" key="3">
    <source>
        <dbReference type="Proteomes" id="UP000738325"/>
    </source>
</evidence>
<feature type="compositionally biased region" description="Acidic residues" evidence="1">
    <location>
        <begin position="31"/>
        <end position="40"/>
    </location>
</feature>
<sequence length="455" mass="49309">MNVLANYASDSDSETEQKPQEHRSNIPNNAGDEDDDDDVDDFVRAALKDLQSFAASVDVPESPSGSPDALLDNSYQIDHVAPPPPPPPETSPAAPSGPIPPPPPSSPLPTLLSSTRQQDVDSNASTYHDIQMIHSRLYHLSALPLPSIDSKDLHRRLLEFATRIRDWERGGLFASYFLGKERADALTALSDTIELPPFGGVVGPMIRLMYELERIVAPSGWSAIWDSEDEAYGFKHTRTETYTPVYPSQELVHYLDPPTHSPASPTTSRHHRPSTTSSSTSSPYLTSSAHDYWSHATSSPQSGSDSVDHSSTPSRSATVMDVEAKSGAAIAKSKKRKAIVNSGGTGGTLDHSTVEEHAAFVHPSRRALLVNKSAQPTAGYTASASSSTATKAMPKKLASLLQRWSEKDMEGSDEDMDEDGGDRGGFEQPESTGSNSQSLGGDRRDRDRDRRQPPR</sequence>
<feature type="compositionally biased region" description="Low complexity" evidence="1">
    <location>
        <begin position="274"/>
        <end position="288"/>
    </location>
</feature>
<feature type="compositionally biased region" description="Basic and acidic residues" evidence="1">
    <location>
        <begin position="441"/>
        <end position="455"/>
    </location>
</feature>
<feature type="region of interest" description="Disordered" evidence="1">
    <location>
        <begin position="375"/>
        <end position="455"/>
    </location>
</feature>
<feature type="compositionally biased region" description="Acidic residues" evidence="1">
    <location>
        <begin position="411"/>
        <end position="420"/>
    </location>
</feature>
<feature type="compositionally biased region" description="Low complexity" evidence="1">
    <location>
        <begin position="257"/>
        <end position="267"/>
    </location>
</feature>